<accession>A0A1Q2CKV1</accession>
<sequence length="241" mass="25335">MSSTDQHRRDLTDEETRAIVARGMSKGRRSLALRRGIGSLAAVAIVGGLGVGAVSVMNRPDAGLAPGDGPTKSPSPQATKPLPTPLPTPESAPGADGAEVFSVAEQILPERLTLKVTSLDEIDAALFTAGDAEGFVNVVASVWDAPMTDPCEAPACVATEVDGGVVYFFDGAYDGKRGITRMWTFDRAEGGSVYLSQDNVEFTGEKSWRETRDSLPLTDAEALAFVTDPAWQPLLDAVAQG</sequence>
<protein>
    <submittedName>
        <fullName evidence="3">Uncharacterized protein</fullName>
    </submittedName>
</protein>
<feature type="region of interest" description="Disordered" evidence="1">
    <location>
        <begin position="62"/>
        <end position="96"/>
    </location>
</feature>
<dbReference type="RefSeq" id="WP_077685003.1">
    <property type="nucleotide sequence ID" value="NZ_CP019606.1"/>
</dbReference>
<keyword evidence="2" id="KW-1133">Transmembrane helix</keyword>
<dbReference type="EMBL" id="CP019606">
    <property type="protein sequence ID" value="AQP46695.1"/>
    <property type="molecule type" value="Genomic_DNA"/>
</dbReference>
<reference evidence="4" key="1">
    <citation type="submission" date="2017-02" db="EMBL/GenBank/DDBJ databases">
        <title>Tessaracoccus aquaemaris sp. nov., isolated from the intestine of a Korean rockfish, Sebastes schlegelii, in a marine aquaculture pond.</title>
        <authorList>
            <person name="Tak E.J."/>
            <person name="Bae J.-W."/>
        </authorList>
    </citation>
    <scope>NUCLEOTIDE SEQUENCE [LARGE SCALE GENOMIC DNA]</scope>
    <source>
        <strain evidence="4">NSG39</strain>
    </source>
</reference>
<evidence type="ECO:0000256" key="1">
    <source>
        <dbReference type="SAM" id="MobiDB-lite"/>
    </source>
</evidence>
<keyword evidence="2" id="KW-0472">Membrane</keyword>
<evidence type="ECO:0000313" key="4">
    <source>
        <dbReference type="Proteomes" id="UP000188145"/>
    </source>
</evidence>
<evidence type="ECO:0000256" key="2">
    <source>
        <dbReference type="SAM" id="Phobius"/>
    </source>
</evidence>
<dbReference type="Proteomes" id="UP000188145">
    <property type="component" value="Chromosome"/>
</dbReference>
<proteinExistence type="predicted"/>
<gene>
    <name evidence="3" type="ORF">BW730_03285</name>
</gene>
<organism evidence="3 4">
    <name type="scientific">Tessaracoccus aquimaris</name>
    <dbReference type="NCBI Taxonomy" id="1332264"/>
    <lineage>
        <taxon>Bacteria</taxon>
        <taxon>Bacillati</taxon>
        <taxon>Actinomycetota</taxon>
        <taxon>Actinomycetes</taxon>
        <taxon>Propionibacteriales</taxon>
        <taxon>Propionibacteriaceae</taxon>
        <taxon>Tessaracoccus</taxon>
    </lineage>
</organism>
<keyword evidence="4" id="KW-1185">Reference proteome</keyword>
<dbReference type="KEGG" id="tes:BW730_03285"/>
<dbReference type="STRING" id="1332264.BW730_03285"/>
<feature type="transmembrane region" description="Helical" evidence="2">
    <location>
        <begin position="36"/>
        <end position="57"/>
    </location>
</feature>
<dbReference type="AlphaFoldDB" id="A0A1Q2CKV1"/>
<name>A0A1Q2CKV1_9ACTN</name>
<evidence type="ECO:0000313" key="3">
    <source>
        <dbReference type="EMBL" id="AQP46695.1"/>
    </source>
</evidence>
<keyword evidence="2" id="KW-0812">Transmembrane</keyword>